<reference evidence="2 3" key="1">
    <citation type="submission" date="2019-12" db="EMBL/GenBank/DDBJ databases">
        <authorList>
            <person name="Huq M.A."/>
        </authorList>
    </citation>
    <scope>NUCLEOTIDE SEQUENCE [LARGE SCALE GENOMIC DNA]</scope>
    <source>
        <strain evidence="2 3">MAH-18</strain>
    </source>
</reference>
<evidence type="ECO:0000313" key="3">
    <source>
        <dbReference type="Proteomes" id="UP000473525"/>
    </source>
</evidence>
<protein>
    <submittedName>
        <fullName evidence="2">YtxH domain-containing protein</fullName>
    </submittedName>
</protein>
<accession>A0A6L6XQ98</accession>
<dbReference type="Proteomes" id="UP000473525">
    <property type="component" value="Unassembled WGS sequence"/>
</dbReference>
<evidence type="ECO:0000256" key="1">
    <source>
        <dbReference type="SAM" id="MobiDB-lite"/>
    </source>
</evidence>
<dbReference type="EMBL" id="WSEK01000004">
    <property type="protein sequence ID" value="MVQ49459.1"/>
    <property type="molecule type" value="Genomic_DNA"/>
</dbReference>
<name>A0A6L6XQ98_9ACTN</name>
<evidence type="ECO:0000313" key="2">
    <source>
        <dbReference type="EMBL" id="MVQ49459.1"/>
    </source>
</evidence>
<dbReference type="AlphaFoldDB" id="A0A6L6XQ98"/>
<gene>
    <name evidence="2" type="ORF">GON03_09715</name>
</gene>
<organism evidence="2 3">
    <name type="scientific">Nocardioides agri</name>
    <dbReference type="NCBI Taxonomy" id="2682843"/>
    <lineage>
        <taxon>Bacteria</taxon>
        <taxon>Bacillati</taxon>
        <taxon>Actinomycetota</taxon>
        <taxon>Actinomycetes</taxon>
        <taxon>Propionibacteriales</taxon>
        <taxon>Nocardioidaceae</taxon>
        <taxon>Nocardioides</taxon>
    </lineage>
</organism>
<feature type="compositionally biased region" description="Low complexity" evidence="1">
    <location>
        <begin position="87"/>
        <end position="109"/>
    </location>
</feature>
<dbReference type="RefSeq" id="WP_157342124.1">
    <property type="nucleotide sequence ID" value="NZ_WSEK01000004.1"/>
</dbReference>
<sequence length="109" mass="11211">MAKLKMLVAFGAGYVLGSRAGRERYEQIVDKAQGVWHDPRVQRKASQAQGVVQEKASQAGDVIAEKAGHAASQAGNAVKDKLPGGDSSPTPTTTTSTTSSTSSPAASGR</sequence>
<feature type="region of interest" description="Disordered" evidence="1">
    <location>
        <begin position="40"/>
        <end position="109"/>
    </location>
</feature>
<keyword evidence="3" id="KW-1185">Reference proteome</keyword>
<comment type="caution">
    <text evidence="2">The sequence shown here is derived from an EMBL/GenBank/DDBJ whole genome shotgun (WGS) entry which is preliminary data.</text>
</comment>
<proteinExistence type="predicted"/>